<dbReference type="Proteomes" id="UP000053237">
    <property type="component" value="Unassembled WGS sequence"/>
</dbReference>
<gene>
    <name evidence="1" type="ORF">BN9_039430</name>
</gene>
<name>A0A024G910_9STRA</name>
<dbReference type="AlphaFoldDB" id="A0A024G910"/>
<organism evidence="1 2">
    <name type="scientific">Albugo candida</name>
    <dbReference type="NCBI Taxonomy" id="65357"/>
    <lineage>
        <taxon>Eukaryota</taxon>
        <taxon>Sar</taxon>
        <taxon>Stramenopiles</taxon>
        <taxon>Oomycota</taxon>
        <taxon>Peronosporomycetes</taxon>
        <taxon>Albuginales</taxon>
        <taxon>Albuginaceae</taxon>
        <taxon>Albugo</taxon>
    </lineage>
</organism>
<reference evidence="1 2" key="1">
    <citation type="submission" date="2012-05" db="EMBL/GenBank/DDBJ databases">
        <title>Recombination and specialization in a pathogen metapopulation.</title>
        <authorList>
            <person name="Gardiner A."/>
            <person name="Kemen E."/>
            <person name="Schultz-Larsen T."/>
            <person name="MacLean D."/>
            <person name="Van Oosterhout C."/>
            <person name="Jones J.D.G."/>
        </authorList>
    </citation>
    <scope>NUCLEOTIDE SEQUENCE [LARGE SCALE GENOMIC DNA]</scope>
    <source>
        <strain evidence="1 2">Ac Nc2</strain>
    </source>
</reference>
<keyword evidence="2" id="KW-1185">Reference proteome</keyword>
<proteinExistence type="predicted"/>
<evidence type="ECO:0000313" key="1">
    <source>
        <dbReference type="EMBL" id="CCI43159.1"/>
    </source>
</evidence>
<dbReference type="EMBL" id="CAIX01000045">
    <property type="protein sequence ID" value="CCI43159.1"/>
    <property type="molecule type" value="Genomic_DNA"/>
</dbReference>
<dbReference type="InParanoid" id="A0A024G910"/>
<evidence type="ECO:0000313" key="2">
    <source>
        <dbReference type="Proteomes" id="UP000053237"/>
    </source>
</evidence>
<comment type="caution">
    <text evidence="1">The sequence shown here is derived from an EMBL/GenBank/DDBJ whole genome shotgun (WGS) entry which is preliminary data.</text>
</comment>
<protein>
    <submittedName>
        <fullName evidence="1">Uncharacterized protein</fullName>
    </submittedName>
</protein>
<accession>A0A024G910</accession>
<sequence length="148" mass="16997">MHYHEFFILSPRTNVIFRRRPYTSIEGTTHDCCTSFSNFCKIWMITFLDTHIAIPIRFLASFDIVLDLVCMQQQMHNFGRSSNGVFLKRPESKLQGCKTGLSCPFTSVIYQPYRPIILILHNQPIREVLSVAMVTSTTKFTEVLNSGG</sequence>